<evidence type="ECO:0000259" key="3">
    <source>
        <dbReference type="PROSITE" id="PS50883"/>
    </source>
</evidence>
<dbReference type="SMART" id="SM00052">
    <property type="entry name" value="EAL"/>
    <property type="match status" value="1"/>
</dbReference>
<reference evidence="5 6" key="1">
    <citation type="submission" date="2020-03" db="EMBL/GenBank/DDBJ databases">
        <title>Complete genome sequence of Shewanella sp.</title>
        <authorList>
            <person name="Kim Y.-S."/>
            <person name="Kim S.-J."/>
            <person name="Jung H.-K."/>
            <person name="Kim K.-H."/>
        </authorList>
    </citation>
    <scope>NUCLEOTIDE SEQUENCE [LARGE SCALE GENOMIC DNA]</scope>
    <source>
        <strain evidence="5 6">PN3F2</strain>
    </source>
</reference>
<protein>
    <submittedName>
        <fullName evidence="5">EAL domain-containing protein</fullName>
    </submittedName>
</protein>
<dbReference type="EMBL" id="CP050313">
    <property type="protein sequence ID" value="QIR13103.1"/>
    <property type="molecule type" value="Genomic_DNA"/>
</dbReference>
<keyword evidence="1" id="KW-1133">Transmembrane helix</keyword>
<keyword evidence="6" id="KW-1185">Reference proteome</keyword>
<evidence type="ECO:0000313" key="5">
    <source>
        <dbReference type="EMBL" id="QIR13103.1"/>
    </source>
</evidence>
<feature type="domain" description="EAL" evidence="3">
    <location>
        <begin position="568"/>
        <end position="821"/>
    </location>
</feature>
<dbReference type="InterPro" id="IPR000160">
    <property type="entry name" value="GGDEF_dom"/>
</dbReference>
<dbReference type="NCBIfam" id="TIGR00254">
    <property type="entry name" value="GGDEF"/>
    <property type="match status" value="1"/>
</dbReference>
<dbReference type="Gene3D" id="3.30.450.20">
    <property type="entry name" value="PAS domain"/>
    <property type="match status" value="1"/>
</dbReference>
<evidence type="ECO:0000313" key="6">
    <source>
        <dbReference type="Proteomes" id="UP000502608"/>
    </source>
</evidence>
<dbReference type="SUPFAM" id="SSF55073">
    <property type="entry name" value="Nucleotide cyclase"/>
    <property type="match status" value="1"/>
</dbReference>
<feature type="domain" description="PAS" evidence="2">
    <location>
        <begin position="284"/>
        <end position="331"/>
    </location>
</feature>
<accession>A0A6G9QG12</accession>
<dbReference type="PANTHER" id="PTHR44757:SF2">
    <property type="entry name" value="BIOFILM ARCHITECTURE MAINTENANCE PROTEIN MBAA"/>
    <property type="match status" value="1"/>
</dbReference>
<evidence type="ECO:0000259" key="2">
    <source>
        <dbReference type="PROSITE" id="PS50112"/>
    </source>
</evidence>
<keyword evidence="1" id="KW-0812">Transmembrane</keyword>
<feature type="transmembrane region" description="Helical" evidence="1">
    <location>
        <begin position="12"/>
        <end position="31"/>
    </location>
</feature>
<dbReference type="Proteomes" id="UP000502608">
    <property type="component" value="Chromosome"/>
</dbReference>
<dbReference type="PROSITE" id="PS50112">
    <property type="entry name" value="PAS"/>
    <property type="match status" value="1"/>
</dbReference>
<proteinExistence type="predicted"/>
<dbReference type="PANTHER" id="PTHR44757">
    <property type="entry name" value="DIGUANYLATE CYCLASE DGCP"/>
    <property type="match status" value="1"/>
</dbReference>
<dbReference type="InterPro" id="IPR001610">
    <property type="entry name" value="PAC"/>
</dbReference>
<dbReference type="SUPFAM" id="SSF55785">
    <property type="entry name" value="PYP-like sensor domain (PAS domain)"/>
    <property type="match status" value="1"/>
</dbReference>
<gene>
    <name evidence="5" type="ORF">HBH39_00205</name>
</gene>
<feature type="domain" description="GGDEF" evidence="4">
    <location>
        <begin position="420"/>
        <end position="559"/>
    </location>
</feature>
<dbReference type="PROSITE" id="PS50883">
    <property type="entry name" value="EAL"/>
    <property type="match status" value="1"/>
</dbReference>
<evidence type="ECO:0000259" key="4">
    <source>
        <dbReference type="PROSITE" id="PS50887"/>
    </source>
</evidence>
<organism evidence="5 6">
    <name type="scientific">Shewanella aestuarii</name>
    <dbReference type="NCBI Taxonomy" id="1028752"/>
    <lineage>
        <taxon>Bacteria</taxon>
        <taxon>Pseudomonadati</taxon>
        <taxon>Pseudomonadota</taxon>
        <taxon>Gammaproteobacteria</taxon>
        <taxon>Alteromonadales</taxon>
        <taxon>Shewanellaceae</taxon>
        <taxon>Shewanella</taxon>
    </lineage>
</organism>
<dbReference type="RefSeq" id="WP_167674553.1">
    <property type="nucleotide sequence ID" value="NZ_CP050313.1"/>
</dbReference>
<dbReference type="PROSITE" id="PS50887">
    <property type="entry name" value="GGDEF"/>
    <property type="match status" value="1"/>
</dbReference>
<evidence type="ECO:0000256" key="1">
    <source>
        <dbReference type="SAM" id="Phobius"/>
    </source>
</evidence>
<dbReference type="Pfam" id="PF00990">
    <property type="entry name" value="GGDEF"/>
    <property type="match status" value="1"/>
</dbReference>
<name>A0A6G9QG12_9GAMM</name>
<dbReference type="AlphaFoldDB" id="A0A6G9QG12"/>
<dbReference type="KEGG" id="saes:HBH39_00205"/>
<dbReference type="NCBIfam" id="TIGR00229">
    <property type="entry name" value="sensory_box"/>
    <property type="match status" value="1"/>
</dbReference>
<dbReference type="SMART" id="SM00267">
    <property type="entry name" value="GGDEF"/>
    <property type="match status" value="1"/>
</dbReference>
<keyword evidence="1" id="KW-0472">Membrane</keyword>
<dbReference type="SUPFAM" id="SSF141868">
    <property type="entry name" value="EAL domain-like"/>
    <property type="match status" value="1"/>
</dbReference>
<dbReference type="CDD" id="cd01949">
    <property type="entry name" value="GGDEF"/>
    <property type="match status" value="1"/>
</dbReference>
<dbReference type="CDD" id="cd01948">
    <property type="entry name" value="EAL"/>
    <property type="match status" value="1"/>
</dbReference>
<dbReference type="InterPro" id="IPR035919">
    <property type="entry name" value="EAL_sf"/>
</dbReference>
<feature type="transmembrane region" description="Helical" evidence="1">
    <location>
        <begin position="186"/>
        <end position="207"/>
    </location>
</feature>
<dbReference type="InterPro" id="IPR035965">
    <property type="entry name" value="PAS-like_dom_sf"/>
</dbReference>
<dbReference type="InterPro" id="IPR029787">
    <property type="entry name" value="Nucleotide_cyclase"/>
</dbReference>
<dbReference type="Gene3D" id="3.30.70.270">
    <property type="match status" value="1"/>
</dbReference>
<dbReference type="CDD" id="cd00130">
    <property type="entry name" value="PAS"/>
    <property type="match status" value="1"/>
</dbReference>
<dbReference type="InterPro" id="IPR013655">
    <property type="entry name" value="PAS_fold_3"/>
</dbReference>
<dbReference type="InterPro" id="IPR001633">
    <property type="entry name" value="EAL_dom"/>
</dbReference>
<sequence>MFKLRNISLTLVVPLCLFSLYLAMVMGGYYYEHADLKQQLAKSQTEQLKKDLFRMRHVVDSAVQKQDFNLIDQEVALISTDMNMMVYVIVDKMSVIKFANHIIWRESDANNVLEGYSQSIHKSVIQSNKPMLIVNFDRLSIQGYYPIIDNNRFNFAQSIEVIYIEYDISELIATASDNLTSRFIQVWGVGAIILTIFCVWIYWLWIWPLARLSQAAKDIESDSFDGDFPCLSSELVDLKDYLNHVRGRLKRNQKRLNDAEQRWLFSVEGSRNGIWDWNIATGDVYVSDRWKEMLGYQSYELDSDYSVWESRLHREDKDQVLDTLQQYIDGKSNEYESVHRLRHKDGKYIWVLDRGKIVEWTEVGKPLRVIGTITDVSGDVKNQRIDVESQKPAGLTDLINREALTDSLYDLQVHSRKVNQFSAVLLLNLDNFKVINDALGHQLGDRLLMQIAARLSGAFSSSGFVARLGSDEFILLAKNLGAEVSQANKRALALASEVRQLISRSFAIADQNLSISARVGVVTCDGVESLEPQTLLARADNALEHAKEARSNGCAIYQHKLDQEQVQPFKLNHELKIALEQQQLHLVFQPVVDPDGNVASVEVLPRWHHEQYGFISPRKFIAAAELSDFIFEIELWILERVCILLNKFQSLGIEPPIMSMNISSRHFHQDHFVSIVMNRIQSSKVNTSKLQFELNEDIFVVNPLETKAKIANLQAHGIKVALDNFGSGSCAFYQLQGIYFSQVKLVASYIDEDNMTTEAQTVLCALVQLASRLNYNVIAKQVETKLQLNKLIQAKCDGFQGYLFCRPLVEDDLISLIKSHLTLNVV</sequence>
<dbReference type="Gene3D" id="3.20.20.450">
    <property type="entry name" value="EAL domain"/>
    <property type="match status" value="1"/>
</dbReference>
<dbReference type="Pfam" id="PF00563">
    <property type="entry name" value="EAL"/>
    <property type="match status" value="1"/>
</dbReference>
<dbReference type="SMART" id="SM00086">
    <property type="entry name" value="PAC"/>
    <property type="match status" value="1"/>
</dbReference>
<dbReference type="InterPro" id="IPR043128">
    <property type="entry name" value="Rev_trsase/Diguanyl_cyclase"/>
</dbReference>
<dbReference type="Pfam" id="PF08447">
    <property type="entry name" value="PAS_3"/>
    <property type="match status" value="1"/>
</dbReference>
<dbReference type="InterPro" id="IPR000014">
    <property type="entry name" value="PAS"/>
</dbReference>
<dbReference type="InterPro" id="IPR052155">
    <property type="entry name" value="Biofilm_reg_signaling"/>
</dbReference>